<evidence type="ECO:0000313" key="1">
    <source>
        <dbReference type="EMBL" id="CAG6487178.1"/>
    </source>
</evidence>
<dbReference type="EMBL" id="HBUE01106301">
    <property type="protein sequence ID" value="CAG6487178.1"/>
    <property type="molecule type" value="Transcribed_RNA"/>
</dbReference>
<name>A0A8D8C437_CULPI</name>
<reference evidence="1" key="1">
    <citation type="submission" date="2021-05" db="EMBL/GenBank/DDBJ databases">
        <authorList>
            <person name="Alioto T."/>
            <person name="Alioto T."/>
            <person name="Gomez Garrido J."/>
        </authorList>
    </citation>
    <scope>NUCLEOTIDE SEQUENCE</scope>
</reference>
<dbReference type="EMBL" id="HBUE01106302">
    <property type="protein sequence ID" value="CAG6487179.1"/>
    <property type="molecule type" value="Transcribed_RNA"/>
</dbReference>
<proteinExistence type="predicted"/>
<organism evidence="1">
    <name type="scientific">Culex pipiens</name>
    <name type="common">House mosquito</name>
    <dbReference type="NCBI Taxonomy" id="7175"/>
    <lineage>
        <taxon>Eukaryota</taxon>
        <taxon>Metazoa</taxon>
        <taxon>Ecdysozoa</taxon>
        <taxon>Arthropoda</taxon>
        <taxon>Hexapoda</taxon>
        <taxon>Insecta</taxon>
        <taxon>Pterygota</taxon>
        <taxon>Neoptera</taxon>
        <taxon>Endopterygota</taxon>
        <taxon>Diptera</taxon>
        <taxon>Nematocera</taxon>
        <taxon>Culicoidea</taxon>
        <taxon>Culicidae</taxon>
        <taxon>Culicinae</taxon>
        <taxon>Culicini</taxon>
        <taxon>Culex</taxon>
        <taxon>Culex</taxon>
    </lineage>
</organism>
<accession>A0A8D8C437</accession>
<protein>
    <submittedName>
        <fullName evidence="1">(northern house mosquito) hypothetical protein</fullName>
    </submittedName>
</protein>
<dbReference type="AlphaFoldDB" id="A0A8D8C437"/>
<sequence>MGEPSRVVLVHFLYIMSRSSYRSGYFSPRMTVEVGATPCSFVQFPLTTSYAQYPANSSAAAALPTYFTAVSSSGAFAKFSAVTHSSKLPWTPSLQMWAKVRSM</sequence>